<gene>
    <name evidence="1" type="ORF">NP493_1564g00005</name>
</gene>
<sequence>MQASVSTVEQPSFLQTTYKFDVRRHWDADDKTTSHPIEWVPSRFGAAADREIVDVDTLEQNGINGNTAFVVRGLIIVKVRTDISFYYIGCAYCKKRMIVDDHGNHRFERHACLGGKTYFLGRAELKPTTKRRLVHVLHPLF</sequence>
<dbReference type="AlphaFoldDB" id="A0AAD9K0M6"/>
<evidence type="ECO:0000313" key="1">
    <source>
        <dbReference type="EMBL" id="KAK2161715.1"/>
    </source>
</evidence>
<keyword evidence="2" id="KW-1185">Reference proteome</keyword>
<dbReference type="EMBL" id="JAODUO010001564">
    <property type="protein sequence ID" value="KAK2161715.1"/>
    <property type="molecule type" value="Genomic_DNA"/>
</dbReference>
<name>A0AAD9K0M6_RIDPI</name>
<reference evidence="1" key="1">
    <citation type="journal article" date="2023" name="Mol. Biol. Evol.">
        <title>Third-Generation Sequencing Reveals the Adaptive Role of the Epigenome in Three Deep-Sea Polychaetes.</title>
        <authorList>
            <person name="Perez M."/>
            <person name="Aroh O."/>
            <person name="Sun Y."/>
            <person name="Lan Y."/>
            <person name="Juniper S.K."/>
            <person name="Young C.R."/>
            <person name="Angers B."/>
            <person name="Qian P.Y."/>
        </authorList>
    </citation>
    <scope>NUCLEOTIDE SEQUENCE</scope>
    <source>
        <strain evidence="1">R07B-5</strain>
    </source>
</reference>
<protein>
    <submittedName>
        <fullName evidence="1">Uncharacterized protein</fullName>
    </submittedName>
</protein>
<organism evidence="1 2">
    <name type="scientific">Ridgeia piscesae</name>
    <name type="common">Tubeworm</name>
    <dbReference type="NCBI Taxonomy" id="27915"/>
    <lineage>
        <taxon>Eukaryota</taxon>
        <taxon>Metazoa</taxon>
        <taxon>Spiralia</taxon>
        <taxon>Lophotrochozoa</taxon>
        <taxon>Annelida</taxon>
        <taxon>Polychaeta</taxon>
        <taxon>Sedentaria</taxon>
        <taxon>Canalipalpata</taxon>
        <taxon>Sabellida</taxon>
        <taxon>Siboglinidae</taxon>
        <taxon>Ridgeia</taxon>
    </lineage>
</organism>
<evidence type="ECO:0000313" key="2">
    <source>
        <dbReference type="Proteomes" id="UP001209878"/>
    </source>
</evidence>
<proteinExistence type="predicted"/>
<accession>A0AAD9K0M6</accession>
<comment type="caution">
    <text evidence="1">The sequence shown here is derived from an EMBL/GenBank/DDBJ whole genome shotgun (WGS) entry which is preliminary data.</text>
</comment>
<dbReference type="Proteomes" id="UP001209878">
    <property type="component" value="Unassembled WGS sequence"/>
</dbReference>